<gene>
    <name evidence="2" type="ORF">RMAR1173_LOCUS10168</name>
</gene>
<name>A0A7S2WH73_9STRA</name>
<accession>A0A7S2WH73</accession>
<feature type="compositionally biased region" description="Basic and acidic residues" evidence="1">
    <location>
        <begin position="414"/>
        <end position="424"/>
    </location>
</feature>
<protein>
    <recommendedName>
        <fullName evidence="3">Myb-like domain-containing protein</fullName>
    </recommendedName>
</protein>
<proteinExistence type="predicted"/>
<reference evidence="2" key="1">
    <citation type="submission" date="2021-01" db="EMBL/GenBank/DDBJ databases">
        <authorList>
            <person name="Corre E."/>
            <person name="Pelletier E."/>
            <person name="Niang G."/>
            <person name="Scheremetjew M."/>
            <person name="Finn R."/>
            <person name="Kale V."/>
            <person name="Holt S."/>
            <person name="Cochrane G."/>
            <person name="Meng A."/>
            <person name="Brown T."/>
            <person name="Cohen L."/>
        </authorList>
    </citation>
    <scope>NUCLEOTIDE SEQUENCE</scope>
    <source>
        <strain evidence="2">CCMP1243</strain>
    </source>
</reference>
<evidence type="ECO:0000313" key="2">
    <source>
        <dbReference type="EMBL" id="CAD9686736.1"/>
    </source>
</evidence>
<sequence length="503" mass="54805">MNGSAFMNRPPLPPPANGPFYPPPASGHGSMLSRGDMPLQGGPGPMPPPPGHLPIAAPGVKPESADIKINGHRRGALRKGKWTPEEEDFVSRLIEHFNMGLLMLPEGTTLRAYLADKLNCDPMRITKKFTGSDCLGKRVYQPRKVTNMAAQEMDVARQDLEHLERRFLLRLQRANDADACMLDFDARFVYGDQVVSSPAIDALILQSRGGRWGLMSESDLMSAPSPLVQLLNGGFMAKDGNAPPAVAPLPHGGDQPNHPPRTAAPQPTHPDHAPRQRNQPQPPSLRQQRTTTPTVVLPHMAPGPPSHPTGDQRPLEPSSDHYRARTAPVREEEPPSTSGSVPGPQKQGAIKPKPPSTASKTPPKQRRALEAVQPASTPPTPSDFLIGDEEPPSSNLQVKSDSSVGDISSPPVPHAHEEEVKCAEDISPNLPRPSSYTSEGRVDTEAEAGELVLDFFNSVRHEANSHENLRDAAKAWEEEQRQPTRKRKLRPDDSPGPDHRLRC</sequence>
<feature type="region of interest" description="Disordered" evidence="1">
    <location>
        <begin position="239"/>
        <end position="445"/>
    </location>
</feature>
<organism evidence="2">
    <name type="scientific">Rhizochromulina marina</name>
    <dbReference type="NCBI Taxonomy" id="1034831"/>
    <lineage>
        <taxon>Eukaryota</taxon>
        <taxon>Sar</taxon>
        <taxon>Stramenopiles</taxon>
        <taxon>Ochrophyta</taxon>
        <taxon>Dictyochophyceae</taxon>
        <taxon>Rhizochromulinales</taxon>
        <taxon>Rhizochromulina</taxon>
    </lineage>
</organism>
<feature type="region of interest" description="Disordered" evidence="1">
    <location>
        <begin position="463"/>
        <end position="503"/>
    </location>
</feature>
<feature type="compositionally biased region" description="Polar residues" evidence="1">
    <location>
        <begin position="276"/>
        <end position="294"/>
    </location>
</feature>
<evidence type="ECO:0000256" key="1">
    <source>
        <dbReference type="SAM" id="MobiDB-lite"/>
    </source>
</evidence>
<feature type="region of interest" description="Disordered" evidence="1">
    <location>
        <begin position="1"/>
        <end position="47"/>
    </location>
</feature>
<feature type="compositionally biased region" description="Basic and acidic residues" evidence="1">
    <location>
        <begin position="318"/>
        <end position="333"/>
    </location>
</feature>
<evidence type="ECO:0008006" key="3">
    <source>
        <dbReference type="Google" id="ProtNLM"/>
    </source>
</evidence>
<dbReference type="PANTHER" id="PTHR35213">
    <property type="entry name" value="RING-TYPE DOMAIN-CONTAINING PROTEIN-RELATED"/>
    <property type="match status" value="1"/>
</dbReference>
<feature type="compositionally biased region" description="Polar residues" evidence="1">
    <location>
        <begin position="392"/>
        <end position="406"/>
    </location>
</feature>
<feature type="compositionally biased region" description="Pro residues" evidence="1">
    <location>
        <begin position="10"/>
        <end position="25"/>
    </location>
</feature>
<dbReference type="EMBL" id="HBHJ01015342">
    <property type="protein sequence ID" value="CAD9686736.1"/>
    <property type="molecule type" value="Transcribed_RNA"/>
</dbReference>
<feature type="compositionally biased region" description="Basic and acidic residues" evidence="1">
    <location>
        <begin position="463"/>
        <end position="482"/>
    </location>
</feature>
<dbReference type="AlphaFoldDB" id="A0A7S2WH73"/>
<dbReference type="PANTHER" id="PTHR35213:SF5">
    <property type="entry name" value="RING-TYPE DOMAIN-CONTAINING PROTEIN"/>
    <property type="match status" value="1"/>
</dbReference>
<feature type="compositionally biased region" description="Basic and acidic residues" evidence="1">
    <location>
        <begin position="490"/>
        <end position="503"/>
    </location>
</feature>